<dbReference type="Proteomes" id="UP000095255">
    <property type="component" value="Unassembled WGS sequence"/>
</dbReference>
<gene>
    <name evidence="1" type="ORF">BHU72_09215</name>
</gene>
<dbReference type="AlphaFoldDB" id="A0A1E5L3K8"/>
<dbReference type="RefSeq" id="WP_069703088.1">
    <property type="nucleotide sequence ID" value="NZ_MJAT01000037.1"/>
</dbReference>
<reference evidence="1 2" key="1">
    <citation type="submission" date="2016-09" db="EMBL/GenBank/DDBJ databases">
        <title>Desulfuribacillus arsenicus sp. nov., an obligately anaerobic, dissimilatory arsenic- and antimonate-reducing bacterium isolated from anoxic sediments.</title>
        <authorList>
            <person name="Abin C.A."/>
            <person name="Hollibaugh J.T."/>
        </authorList>
    </citation>
    <scope>NUCLEOTIDE SEQUENCE [LARGE SCALE GENOMIC DNA]</scope>
    <source>
        <strain evidence="1 2">MLFW-2</strain>
    </source>
</reference>
<keyword evidence="2" id="KW-1185">Reference proteome</keyword>
<name>A0A1E5L3K8_9FIRM</name>
<protein>
    <submittedName>
        <fullName evidence="1">Uncharacterized protein</fullName>
    </submittedName>
</protein>
<dbReference type="OrthoDB" id="2617436at2"/>
<evidence type="ECO:0000313" key="1">
    <source>
        <dbReference type="EMBL" id="OEH84661.1"/>
    </source>
</evidence>
<evidence type="ECO:0000313" key="2">
    <source>
        <dbReference type="Proteomes" id="UP000095255"/>
    </source>
</evidence>
<accession>A0A1E5L3K8</accession>
<sequence>MKSYIIDTGNPDQQLIMSNIIVSYEDFKSGNPYNTTFNVSVISGNYSGISEFEYNIEDFVRFVKEIKDLYDFKTKTVELNDICYGSGVKFCLDKTGHVTVSGRLYGIAMEHSITFTFITDQTALEAFSIQLYNDFVIKKVQEFN</sequence>
<organism evidence="1 2">
    <name type="scientific">Desulfuribacillus stibiiarsenatis</name>
    <dbReference type="NCBI Taxonomy" id="1390249"/>
    <lineage>
        <taxon>Bacteria</taxon>
        <taxon>Bacillati</taxon>
        <taxon>Bacillota</taxon>
        <taxon>Desulfuribacillia</taxon>
        <taxon>Desulfuribacillales</taxon>
        <taxon>Desulfuribacillaceae</taxon>
        <taxon>Desulfuribacillus</taxon>
    </lineage>
</organism>
<proteinExistence type="predicted"/>
<comment type="caution">
    <text evidence="1">The sequence shown here is derived from an EMBL/GenBank/DDBJ whole genome shotgun (WGS) entry which is preliminary data.</text>
</comment>
<dbReference type="EMBL" id="MJAT01000037">
    <property type="protein sequence ID" value="OEH84661.1"/>
    <property type="molecule type" value="Genomic_DNA"/>
</dbReference>